<dbReference type="SUPFAM" id="SSF55174">
    <property type="entry name" value="Alpha-L RNA-binding motif"/>
    <property type="match status" value="1"/>
</dbReference>
<gene>
    <name evidence="14" type="primary">rps4</name>
</gene>
<feature type="domain" description="Small ribosomal subunit protein uS4 N-terminal" evidence="13">
    <location>
        <begin position="57"/>
        <end position="127"/>
    </location>
</feature>
<dbReference type="PANTHER" id="PTHR11831">
    <property type="entry name" value="30S 40S RIBOSOMAL PROTEIN"/>
    <property type="match status" value="1"/>
</dbReference>
<dbReference type="SMART" id="SM00363">
    <property type="entry name" value="S4"/>
    <property type="match status" value="1"/>
</dbReference>
<keyword evidence="5 9" id="KW-0694">RNA-binding</keyword>
<dbReference type="FunFam" id="3.10.290.10:FF:000081">
    <property type="entry name" value="30S ribosomal protein S4, chloroplastic"/>
    <property type="match status" value="1"/>
</dbReference>
<dbReference type="GO" id="GO:0019843">
    <property type="term" value="F:rRNA binding"/>
    <property type="evidence" value="ECO:0007669"/>
    <property type="project" value="UniProtKB-KW"/>
</dbReference>
<dbReference type="InterPro" id="IPR036986">
    <property type="entry name" value="S4_RNA-bd_sf"/>
</dbReference>
<feature type="compositionally biased region" description="Basic and acidic residues" evidence="11">
    <location>
        <begin position="21"/>
        <end position="41"/>
    </location>
</feature>
<feature type="compositionally biased region" description="Polar residues" evidence="11">
    <location>
        <begin position="59"/>
        <end position="75"/>
    </location>
</feature>
<dbReference type="GO" id="GO:0006412">
    <property type="term" value="P:translation"/>
    <property type="evidence" value="ECO:0007669"/>
    <property type="project" value="InterPro"/>
</dbReference>
<evidence type="ECO:0000256" key="11">
    <source>
        <dbReference type="SAM" id="MobiDB-lite"/>
    </source>
</evidence>
<dbReference type="InterPro" id="IPR005709">
    <property type="entry name" value="Ribosomal_uS4_bac-type"/>
</dbReference>
<feature type="non-terminal residue" evidence="14">
    <location>
        <position position="1"/>
    </location>
</feature>
<keyword evidence="14" id="KW-0150">Chloroplast</keyword>
<evidence type="ECO:0000256" key="1">
    <source>
        <dbReference type="ARBA" id="ARBA00004474"/>
    </source>
</evidence>
<evidence type="ECO:0000259" key="13">
    <source>
        <dbReference type="SMART" id="SM01390"/>
    </source>
</evidence>
<dbReference type="GO" id="GO:0009536">
    <property type="term" value="C:plastid"/>
    <property type="evidence" value="ECO:0007669"/>
    <property type="project" value="UniProtKB-SubCell"/>
</dbReference>
<dbReference type="InterPro" id="IPR002942">
    <property type="entry name" value="S4_RNA-bd"/>
</dbReference>
<dbReference type="Gene3D" id="1.10.1050.10">
    <property type="entry name" value="Ribosomal Protein S4 Delta 41, Chain A, domain 1"/>
    <property type="match status" value="1"/>
</dbReference>
<dbReference type="GO" id="GO:0015935">
    <property type="term" value="C:small ribosomal subunit"/>
    <property type="evidence" value="ECO:0007669"/>
    <property type="project" value="InterPro"/>
</dbReference>
<dbReference type="SMART" id="SM01390">
    <property type="entry name" value="Ribosomal_S4"/>
    <property type="match status" value="1"/>
</dbReference>
<dbReference type="NCBIfam" id="NF003717">
    <property type="entry name" value="PRK05327.1"/>
    <property type="match status" value="1"/>
</dbReference>
<keyword evidence="7 10" id="KW-0687">Ribonucleoprotein</keyword>
<dbReference type="EMBL" id="AF313593">
    <property type="protein sequence ID" value="AAL26200.1"/>
    <property type="molecule type" value="Genomic_DNA"/>
</dbReference>
<evidence type="ECO:0000256" key="2">
    <source>
        <dbReference type="ARBA" id="ARBA00007465"/>
    </source>
</evidence>
<keyword evidence="3 14" id="KW-0934">Plastid</keyword>
<evidence type="ECO:0000256" key="4">
    <source>
        <dbReference type="ARBA" id="ARBA00022730"/>
    </source>
</evidence>
<evidence type="ECO:0000256" key="6">
    <source>
        <dbReference type="ARBA" id="ARBA00022980"/>
    </source>
</evidence>
<protein>
    <recommendedName>
        <fullName evidence="8">Small ribosomal subunit protein uS4c</fullName>
    </recommendedName>
</protein>
<feature type="compositionally biased region" description="Low complexity" evidence="11">
    <location>
        <begin position="42"/>
        <end position="58"/>
    </location>
</feature>
<dbReference type="GO" id="GO:0042274">
    <property type="term" value="P:ribosomal small subunit biogenesis"/>
    <property type="evidence" value="ECO:0007669"/>
    <property type="project" value="TreeGrafter"/>
</dbReference>
<dbReference type="PROSITE" id="PS00632">
    <property type="entry name" value="RIBOSOMAL_S4"/>
    <property type="match status" value="1"/>
</dbReference>
<organism evidence="14">
    <name type="scientific">Tmesipteris obliqua</name>
    <name type="common">Long fork-fern</name>
    <dbReference type="NCBI Taxonomy" id="167733"/>
    <lineage>
        <taxon>Eukaryota</taxon>
        <taxon>Viridiplantae</taxon>
        <taxon>Streptophyta</taxon>
        <taxon>Embryophyta</taxon>
        <taxon>Tracheophyta</taxon>
        <taxon>Polypodiopsida</taxon>
        <taxon>Ophioglossidae</taxon>
        <taxon>Psilotales</taxon>
        <taxon>Psilotaceae</taxon>
        <taxon>Tmesipteris</taxon>
    </lineage>
</organism>
<keyword evidence="6 10" id="KW-0689">Ribosomal protein</keyword>
<dbReference type="Pfam" id="PF01479">
    <property type="entry name" value="S4"/>
    <property type="match status" value="1"/>
</dbReference>
<reference evidence="14" key="1">
    <citation type="journal article" date="2001" name="Nature">
        <title>Horsetails and ferns are a monophyletic group and the closest living relatives to seed plants.</title>
        <authorList>
            <person name="Pryer K.M."/>
            <person name="Schneider H."/>
            <person name="Smith A.R."/>
            <person name="Cranfill R."/>
            <person name="Wolf P.G."/>
            <person name="Hunt J.S."/>
            <person name="Sipes S.D."/>
        </authorList>
    </citation>
    <scope>NUCLEOTIDE SEQUENCE</scope>
</reference>
<dbReference type="Pfam" id="PF00163">
    <property type="entry name" value="Ribosomal_S4"/>
    <property type="match status" value="1"/>
</dbReference>
<dbReference type="InterPro" id="IPR001912">
    <property type="entry name" value="Ribosomal_uS4_N"/>
</dbReference>
<dbReference type="PANTHER" id="PTHR11831:SF4">
    <property type="entry name" value="SMALL RIBOSOMAL SUBUNIT PROTEIN US4M"/>
    <property type="match status" value="1"/>
</dbReference>
<dbReference type="PROSITE" id="PS50889">
    <property type="entry name" value="S4"/>
    <property type="match status" value="1"/>
</dbReference>
<name>Q95CA1_TMEOB</name>
<dbReference type="InterPro" id="IPR022801">
    <property type="entry name" value="Ribosomal_uS4"/>
</dbReference>
<dbReference type="InterPro" id="IPR018079">
    <property type="entry name" value="Ribosomal_uS4_CS"/>
</dbReference>
<evidence type="ECO:0000259" key="12">
    <source>
        <dbReference type="SMART" id="SM00363"/>
    </source>
</evidence>
<geneLocation type="chloroplast" evidence="14"/>
<evidence type="ECO:0000256" key="5">
    <source>
        <dbReference type="ARBA" id="ARBA00022884"/>
    </source>
</evidence>
<feature type="non-terminal residue" evidence="14">
    <location>
        <position position="234"/>
    </location>
</feature>
<evidence type="ECO:0000256" key="7">
    <source>
        <dbReference type="ARBA" id="ARBA00023274"/>
    </source>
</evidence>
<keyword evidence="4 9" id="KW-0699">rRNA-binding</keyword>
<dbReference type="GO" id="GO:0003735">
    <property type="term" value="F:structural constituent of ribosome"/>
    <property type="evidence" value="ECO:0007669"/>
    <property type="project" value="InterPro"/>
</dbReference>
<proteinExistence type="inferred from homology"/>
<comment type="similarity">
    <text evidence="2 10">Belongs to the universal ribosomal protein uS4 family.</text>
</comment>
<dbReference type="AlphaFoldDB" id="Q95CA1"/>
<feature type="region of interest" description="Disordered" evidence="11">
    <location>
        <begin position="1"/>
        <end position="75"/>
    </location>
</feature>
<evidence type="ECO:0000256" key="3">
    <source>
        <dbReference type="ARBA" id="ARBA00022640"/>
    </source>
</evidence>
<dbReference type="Gene3D" id="3.10.290.10">
    <property type="entry name" value="RNA-binding S4 domain"/>
    <property type="match status" value="1"/>
</dbReference>
<sequence>RLKIIRRLNSLPGLTKKKLKTDRVESNQSKDESNQSKDESNQSKVKSNQSKVKSNQSKMESNQSKAESDQSIFQSTSRKRSQYSIRLEAKQRLRFNYGLTERQLLKYVYIAKKARGSTGQVLLQLLEMRLDNIIFRLGMSPTIPGARQLVNHRHILVNDHIVDIPSYRCKPNDIITVRDHKNSQELIKKNMISSIDEIPNHLNLSYLEETKPKGLINQIVDRESIGLEINELLV</sequence>
<accession>Q95CA1</accession>
<evidence type="ECO:0000256" key="9">
    <source>
        <dbReference type="PROSITE-ProRule" id="PRU00182"/>
    </source>
</evidence>
<evidence type="ECO:0000313" key="14">
    <source>
        <dbReference type="EMBL" id="AAL26200.1"/>
    </source>
</evidence>
<evidence type="ECO:0000256" key="8">
    <source>
        <dbReference type="ARBA" id="ARBA00035158"/>
    </source>
</evidence>
<dbReference type="HAMAP" id="MF_01306_B">
    <property type="entry name" value="Ribosomal_uS4_B"/>
    <property type="match status" value="1"/>
</dbReference>
<feature type="domain" description="RNA-binding S4" evidence="12">
    <location>
        <begin position="128"/>
        <end position="192"/>
    </location>
</feature>
<comment type="subcellular location">
    <subcellularLocation>
        <location evidence="1">Plastid</location>
    </subcellularLocation>
</comment>
<dbReference type="CDD" id="cd00165">
    <property type="entry name" value="S4"/>
    <property type="match status" value="1"/>
</dbReference>
<evidence type="ECO:0000256" key="10">
    <source>
        <dbReference type="RuleBase" id="RU003699"/>
    </source>
</evidence>